<dbReference type="EMBL" id="QHBU01000119">
    <property type="protein sequence ID" value="PZR81238.1"/>
    <property type="molecule type" value="Genomic_DNA"/>
</dbReference>
<sequence length="384" mass="40513">MLRFLTAGESHGPQLTVILDGVPAGLELDAPRDLEPDLRRRQGGHGRGKRQQIESDVAEISAGVRGGVTLGSPISLTIRNRDWDNWSGPMQVEAEGFTRKAVTRVRPGHADLAGMLKYNLDDARDVLERASARETAARVAAGAVAKALLRVAGTTLSSHVVRIGEVVAADDAGASAAAVESSPVRCADPEASARMVEAIDVARAAGDTLGGTAMVTAHHVVAGLGSYAQWDRRLDGRIAQAMCSIPSVKGVELGAALQAASSMGSAVHDRPAWSSERGFYHLNNRQGGLAGGVSNGEDVWARVHFKPISTLLTPLRSVDVRTGEEVNAHYERSDICVVPAGAVVAEAMLALVLAEAMLEKFGGDSVDELLRNLDGYRATLGRLR</sequence>
<dbReference type="InterPro" id="IPR020541">
    <property type="entry name" value="Chorismate_synthase_CS"/>
</dbReference>
<dbReference type="PIRSF" id="PIRSF001456">
    <property type="entry name" value="Chorismate_synth"/>
    <property type="match status" value="1"/>
</dbReference>
<evidence type="ECO:0000313" key="16">
    <source>
        <dbReference type="Proteomes" id="UP000248724"/>
    </source>
</evidence>
<organism evidence="15 16">
    <name type="scientific">Candidatus Aeolococcus gillhamiae</name>
    <dbReference type="NCBI Taxonomy" id="3127015"/>
    <lineage>
        <taxon>Bacteria</taxon>
        <taxon>Bacillati</taxon>
        <taxon>Candidatus Dormiibacterota</taxon>
        <taxon>Candidatus Dormibacteria</taxon>
        <taxon>Candidatus Aeolococcales</taxon>
        <taxon>Candidatus Aeolococcaceae</taxon>
        <taxon>Candidatus Aeolococcus</taxon>
    </lineage>
</organism>
<dbReference type="EC" id="4.2.3.5" evidence="3 11"/>
<feature type="binding site" evidence="11">
    <location>
        <position position="41"/>
    </location>
    <ligand>
        <name>NADP(+)</name>
        <dbReference type="ChEBI" id="CHEBI:58349"/>
    </ligand>
</feature>
<evidence type="ECO:0000313" key="17">
    <source>
        <dbReference type="Proteomes" id="UP000606991"/>
    </source>
</evidence>
<dbReference type="GO" id="GO:0009423">
    <property type="term" value="P:chorismate biosynthetic process"/>
    <property type="evidence" value="ECO:0007669"/>
    <property type="project" value="UniProtKB-UniRule"/>
</dbReference>
<dbReference type="PROSITE" id="PS00788">
    <property type="entry name" value="CHORISMATE_SYNTHASE_2"/>
    <property type="match status" value="1"/>
</dbReference>
<keyword evidence="4 11" id="KW-0028">Amino-acid biosynthesis</keyword>
<dbReference type="PROSITE" id="PS00787">
    <property type="entry name" value="CHORISMATE_SYNTHASE_1"/>
    <property type="match status" value="1"/>
</dbReference>
<feature type="binding site" evidence="11">
    <location>
        <position position="291"/>
    </location>
    <ligand>
        <name>FMN</name>
        <dbReference type="ChEBI" id="CHEBI:58210"/>
    </ligand>
</feature>
<feature type="compositionally biased region" description="Basic and acidic residues" evidence="13">
    <location>
        <begin position="31"/>
        <end position="40"/>
    </location>
</feature>
<dbReference type="Pfam" id="PF01264">
    <property type="entry name" value="Chorismate_synt"/>
    <property type="match status" value="1"/>
</dbReference>
<gene>
    <name evidence="11 14" type="primary">aroC</name>
    <name evidence="15" type="ORF">DLM65_06440</name>
    <name evidence="14" type="ORF">JF886_09280</name>
</gene>
<keyword evidence="6 11" id="KW-0288">FMN</keyword>
<evidence type="ECO:0000256" key="3">
    <source>
        <dbReference type="ARBA" id="ARBA00013036"/>
    </source>
</evidence>
<evidence type="ECO:0000256" key="11">
    <source>
        <dbReference type="HAMAP-Rule" id="MF_00300"/>
    </source>
</evidence>
<dbReference type="UniPathway" id="UPA00053">
    <property type="reaction ID" value="UER00090"/>
</dbReference>
<evidence type="ECO:0000256" key="12">
    <source>
        <dbReference type="RuleBase" id="RU000605"/>
    </source>
</evidence>
<dbReference type="GO" id="GO:0005829">
    <property type="term" value="C:cytosol"/>
    <property type="evidence" value="ECO:0007669"/>
    <property type="project" value="TreeGrafter"/>
</dbReference>
<evidence type="ECO:0000256" key="2">
    <source>
        <dbReference type="ARBA" id="ARBA00008014"/>
    </source>
</evidence>
<dbReference type="InterPro" id="IPR000453">
    <property type="entry name" value="Chorismate_synth"/>
</dbReference>
<evidence type="ECO:0000256" key="8">
    <source>
        <dbReference type="ARBA" id="ARBA00022857"/>
    </source>
</evidence>
<dbReference type="PANTHER" id="PTHR21085:SF0">
    <property type="entry name" value="CHORISMATE SYNTHASE"/>
    <property type="match status" value="1"/>
</dbReference>
<dbReference type="Proteomes" id="UP000248724">
    <property type="component" value="Unassembled WGS sequence"/>
</dbReference>
<dbReference type="HAMAP" id="MF_00300">
    <property type="entry name" value="Chorismate_synth"/>
    <property type="match status" value="1"/>
</dbReference>
<dbReference type="NCBIfam" id="TIGR00033">
    <property type="entry name" value="aroC"/>
    <property type="match status" value="1"/>
</dbReference>
<keyword evidence="8 11" id="KW-0521">NADP</keyword>
<dbReference type="PANTHER" id="PTHR21085">
    <property type="entry name" value="CHORISMATE SYNTHASE"/>
    <property type="match status" value="1"/>
</dbReference>
<name>A0A2W6A7E2_9BACT</name>
<dbReference type="CDD" id="cd07304">
    <property type="entry name" value="Chorismate_synthase"/>
    <property type="match status" value="1"/>
</dbReference>
<reference evidence="15" key="2">
    <citation type="submission" date="2018-05" db="EMBL/GenBank/DDBJ databases">
        <authorList>
            <person name="Ferrari B."/>
        </authorList>
    </citation>
    <scope>NUCLEOTIDE SEQUENCE</scope>
    <source>
        <strain evidence="15">RRmetagenome_bin12</strain>
    </source>
</reference>
<dbReference type="GO" id="GO:0004107">
    <property type="term" value="F:chorismate synthase activity"/>
    <property type="evidence" value="ECO:0007669"/>
    <property type="project" value="UniProtKB-UniRule"/>
</dbReference>
<evidence type="ECO:0000313" key="15">
    <source>
        <dbReference type="EMBL" id="PZR81238.1"/>
    </source>
</evidence>
<comment type="function">
    <text evidence="11">Catalyzes the anti-1,4-elimination of the C-3 phosphate and the C-6 proR hydrogen from 5-enolpyruvylshikimate-3-phosphate (EPSP) to yield chorismate, which is the branch point compound that serves as the starting substrate for the three terminal pathways of aromatic amino acid biosynthesis. This reaction introduces a second double bond into the aromatic ring system.</text>
</comment>
<dbReference type="InterPro" id="IPR035904">
    <property type="entry name" value="Chorismate_synth_AroC_sf"/>
</dbReference>
<dbReference type="Gene3D" id="3.60.150.10">
    <property type="entry name" value="Chorismate synthase AroC"/>
    <property type="match status" value="1"/>
</dbReference>
<evidence type="ECO:0000313" key="14">
    <source>
        <dbReference type="EMBL" id="MBJ7595034.1"/>
    </source>
</evidence>
<reference evidence="14 17" key="3">
    <citation type="submission" date="2020-10" db="EMBL/GenBank/DDBJ databases">
        <title>Ca. Dormibacterota MAGs.</title>
        <authorList>
            <person name="Montgomery K."/>
        </authorList>
    </citation>
    <scope>NUCLEOTIDE SEQUENCE [LARGE SCALE GENOMIC DNA]</scope>
    <source>
        <strain evidence="14">SC8812_S17_18</strain>
    </source>
</reference>
<evidence type="ECO:0000256" key="6">
    <source>
        <dbReference type="ARBA" id="ARBA00022643"/>
    </source>
</evidence>
<accession>A0A934JXD8</accession>
<comment type="similarity">
    <text evidence="2 11 12">Belongs to the chorismate synthase family.</text>
</comment>
<feature type="binding site" evidence="11">
    <location>
        <begin position="306"/>
        <end position="310"/>
    </location>
    <ligand>
        <name>FMN</name>
        <dbReference type="ChEBI" id="CHEBI:58210"/>
    </ligand>
</feature>
<dbReference type="AlphaFoldDB" id="A0A2W6A7E2"/>
<protein>
    <recommendedName>
        <fullName evidence="3 11">Chorismate synthase</fullName>
        <shortName evidence="11">CS</shortName>
        <ecNumber evidence="3 11">4.2.3.5</ecNumber>
    </recommendedName>
    <alternativeName>
        <fullName evidence="11">5-enolpyruvylshikimate-3-phosphate phospholyase</fullName>
    </alternativeName>
</protein>
<dbReference type="EMBL" id="JAEKNS010000097">
    <property type="protein sequence ID" value="MBJ7595034.1"/>
    <property type="molecule type" value="Genomic_DNA"/>
</dbReference>
<comment type="caution">
    <text evidence="15">The sequence shown here is derived from an EMBL/GenBank/DDBJ whole genome shotgun (WGS) entry which is preliminary data.</text>
</comment>
<keyword evidence="10 11" id="KW-0456">Lyase</keyword>
<dbReference type="NCBIfam" id="NF003793">
    <property type="entry name" value="PRK05382.1"/>
    <property type="match status" value="1"/>
</dbReference>
<comment type="pathway">
    <text evidence="1 11 12">Metabolic intermediate biosynthesis; chorismate biosynthesis; chorismate from D-erythrose 4-phosphate and phosphoenolpyruvate: step 7/7.</text>
</comment>
<feature type="region of interest" description="Disordered" evidence="13">
    <location>
        <begin position="31"/>
        <end position="53"/>
    </location>
</feature>
<reference evidence="15 16" key="1">
    <citation type="journal article" date="2017" name="Nature">
        <title>Atmospheric trace gases support primary production in Antarctic desert surface soil.</title>
        <authorList>
            <person name="Ji M."/>
            <person name="Greening C."/>
            <person name="Vanwonterghem I."/>
            <person name="Carere C.R."/>
            <person name="Bay S.K."/>
            <person name="Steen J.A."/>
            <person name="Montgomery K."/>
            <person name="Lines T."/>
            <person name="Beardall J."/>
            <person name="van Dorst J."/>
            <person name="Snape I."/>
            <person name="Stott M.B."/>
            <person name="Hugenholtz P."/>
            <person name="Ferrari B.C."/>
        </authorList>
    </citation>
    <scope>NUCLEOTIDE SEQUENCE [LARGE SCALE GENOMIC DNA]</scope>
    <source>
        <strain evidence="15">RRmetagenome_bin12</strain>
    </source>
</reference>
<proteinExistence type="inferred from homology"/>
<feature type="binding site" evidence="11">
    <location>
        <position position="332"/>
    </location>
    <ligand>
        <name>FMN</name>
        <dbReference type="ChEBI" id="CHEBI:58210"/>
    </ligand>
</feature>
<keyword evidence="9 11" id="KW-0057">Aromatic amino acid biosynthesis</keyword>
<dbReference type="Proteomes" id="UP000606991">
    <property type="component" value="Unassembled WGS sequence"/>
</dbReference>
<evidence type="ECO:0000256" key="1">
    <source>
        <dbReference type="ARBA" id="ARBA00005044"/>
    </source>
</evidence>
<evidence type="ECO:0000256" key="4">
    <source>
        <dbReference type="ARBA" id="ARBA00022605"/>
    </source>
</evidence>
<dbReference type="GO" id="GO:0008652">
    <property type="term" value="P:amino acid biosynthetic process"/>
    <property type="evidence" value="ECO:0007669"/>
    <property type="project" value="UniProtKB-KW"/>
</dbReference>
<keyword evidence="7 11" id="KW-0274">FAD</keyword>
<feature type="compositionally biased region" description="Basic residues" evidence="13">
    <location>
        <begin position="41"/>
        <end position="50"/>
    </location>
</feature>
<evidence type="ECO:0000256" key="9">
    <source>
        <dbReference type="ARBA" id="ARBA00023141"/>
    </source>
</evidence>
<dbReference type="RefSeq" id="WP_337311775.1">
    <property type="nucleotide sequence ID" value="NZ_JAEKNS010000097.1"/>
</dbReference>
<comment type="cofactor">
    <cofactor evidence="11 12">
        <name>FMNH2</name>
        <dbReference type="ChEBI" id="CHEBI:57618"/>
    </cofactor>
    <text evidence="11 12">Reduced FMN (FMNH(2)).</text>
</comment>
<evidence type="ECO:0000256" key="13">
    <source>
        <dbReference type="SAM" id="MobiDB-lite"/>
    </source>
</evidence>
<dbReference type="GO" id="GO:0010181">
    <property type="term" value="F:FMN binding"/>
    <property type="evidence" value="ECO:0007669"/>
    <property type="project" value="TreeGrafter"/>
</dbReference>
<evidence type="ECO:0000256" key="5">
    <source>
        <dbReference type="ARBA" id="ARBA00022630"/>
    </source>
</evidence>
<comment type="subunit">
    <text evidence="11">Homotetramer.</text>
</comment>
<feature type="binding site" evidence="11">
    <location>
        <position position="47"/>
    </location>
    <ligand>
        <name>NADP(+)</name>
        <dbReference type="ChEBI" id="CHEBI:58349"/>
    </ligand>
</feature>
<comment type="catalytic activity">
    <reaction evidence="11 12">
        <text>5-O-(1-carboxyvinyl)-3-phosphoshikimate = chorismate + phosphate</text>
        <dbReference type="Rhea" id="RHEA:21020"/>
        <dbReference type="ChEBI" id="CHEBI:29748"/>
        <dbReference type="ChEBI" id="CHEBI:43474"/>
        <dbReference type="ChEBI" id="CHEBI:57701"/>
        <dbReference type="EC" id="4.2.3.5"/>
    </reaction>
</comment>
<keyword evidence="5 11" id="KW-0285">Flavoprotein</keyword>
<comment type="caution">
    <text evidence="11">Lacks conserved residue(s) required for the propagation of feature annotation.</text>
</comment>
<dbReference type="FunFam" id="3.60.150.10:FF:000002">
    <property type="entry name" value="Chorismate synthase"/>
    <property type="match status" value="1"/>
</dbReference>
<evidence type="ECO:0000256" key="7">
    <source>
        <dbReference type="ARBA" id="ARBA00022827"/>
    </source>
</evidence>
<feature type="binding site" evidence="11">
    <location>
        <begin position="129"/>
        <end position="131"/>
    </location>
    <ligand>
        <name>FMN</name>
        <dbReference type="ChEBI" id="CHEBI:58210"/>
    </ligand>
</feature>
<dbReference type="GO" id="GO:0009073">
    <property type="term" value="P:aromatic amino acid family biosynthetic process"/>
    <property type="evidence" value="ECO:0007669"/>
    <property type="project" value="UniProtKB-KW"/>
</dbReference>
<dbReference type="SUPFAM" id="SSF103263">
    <property type="entry name" value="Chorismate synthase, AroC"/>
    <property type="match status" value="1"/>
</dbReference>
<evidence type="ECO:0000256" key="10">
    <source>
        <dbReference type="ARBA" id="ARBA00023239"/>
    </source>
</evidence>
<accession>A0A2W6A7E2</accession>